<feature type="signal peptide" evidence="10">
    <location>
        <begin position="1"/>
        <end position="18"/>
    </location>
</feature>
<organism evidence="11 12">
    <name type="scientific">Sulfurivirga caldicuralii</name>
    <dbReference type="NCBI Taxonomy" id="364032"/>
    <lineage>
        <taxon>Bacteria</taxon>
        <taxon>Pseudomonadati</taxon>
        <taxon>Pseudomonadota</taxon>
        <taxon>Gammaproteobacteria</taxon>
        <taxon>Thiotrichales</taxon>
        <taxon>Piscirickettsiaceae</taxon>
        <taxon>Sulfurivirga</taxon>
    </lineage>
</organism>
<dbReference type="AlphaFoldDB" id="A0A1N6EJP7"/>
<dbReference type="STRING" id="364032.SAMN05443662_0638"/>
<dbReference type="GO" id="GO:0042953">
    <property type="term" value="P:lipoprotein transport"/>
    <property type="evidence" value="ECO:0007669"/>
    <property type="project" value="InterPro"/>
</dbReference>
<evidence type="ECO:0000256" key="4">
    <source>
        <dbReference type="ARBA" id="ARBA00014035"/>
    </source>
</evidence>
<dbReference type="Gene3D" id="2.50.20.10">
    <property type="entry name" value="Lipoprotein localisation LolA/LolB/LppX"/>
    <property type="match status" value="1"/>
</dbReference>
<evidence type="ECO:0000256" key="7">
    <source>
        <dbReference type="ARBA" id="ARBA00022764"/>
    </source>
</evidence>
<comment type="subcellular location">
    <subcellularLocation>
        <location evidence="1 10">Periplasm</location>
    </subcellularLocation>
</comment>
<evidence type="ECO:0000256" key="8">
    <source>
        <dbReference type="ARBA" id="ARBA00022927"/>
    </source>
</evidence>
<evidence type="ECO:0000313" key="12">
    <source>
        <dbReference type="Proteomes" id="UP000198461"/>
    </source>
</evidence>
<dbReference type="GO" id="GO:0044874">
    <property type="term" value="P:lipoprotein localization to outer membrane"/>
    <property type="evidence" value="ECO:0007669"/>
    <property type="project" value="UniProtKB-UniRule"/>
</dbReference>
<evidence type="ECO:0000256" key="6">
    <source>
        <dbReference type="ARBA" id="ARBA00022729"/>
    </source>
</evidence>
<keyword evidence="5 10" id="KW-0813">Transport</keyword>
<keyword evidence="11" id="KW-0449">Lipoprotein</keyword>
<dbReference type="HAMAP" id="MF_00240">
    <property type="entry name" value="LolA"/>
    <property type="match status" value="1"/>
</dbReference>
<comment type="function">
    <text evidence="10">Participates in the translocation of lipoproteins from the inner membrane to the outer membrane. Only forms a complex with a lipoprotein if the residue after the N-terminal Cys is not an aspartate (The Asp acts as a targeting signal to indicate that the lipoprotein should stay in the inner membrane).</text>
</comment>
<dbReference type="CDD" id="cd16325">
    <property type="entry name" value="LolA"/>
    <property type="match status" value="1"/>
</dbReference>
<proteinExistence type="inferred from homology"/>
<dbReference type="SUPFAM" id="SSF89392">
    <property type="entry name" value="Prokaryotic lipoproteins and lipoprotein localization factors"/>
    <property type="match status" value="1"/>
</dbReference>
<keyword evidence="12" id="KW-1185">Reference proteome</keyword>
<evidence type="ECO:0000256" key="2">
    <source>
        <dbReference type="ARBA" id="ARBA00007615"/>
    </source>
</evidence>
<dbReference type="OrthoDB" id="9787361at2"/>
<accession>A0A1N6EJP7</accession>
<evidence type="ECO:0000256" key="10">
    <source>
        <dbReference type="HAMAP-Rule" id="MF_00240"/>
    </source>
</evidence>
<dbReference type="Proteomes" id="UP000198461">
    <property type="component" value="Unassembled WGS sequence"/>
</dbReference>
<evidence type="ECO:0000256" key="1">
    <source>
        <dbReference type="ARBA" id="ARBA00004418"/>
    </source>
</evidence>
<dbReference type="InterPro" id="IPR004564">
    <property type="entry name" value="OM_lipoprot_carrier_LolA-like"/>
</dbReference>
<reference evidence="11 12" key="1">
    <citation type="submission" date="2016-11" db="EMBL/GenBank/DDBJ databases">
        <authorList>
            <person name="Jaros S."/>
            <person name="Januszkiewicz K."/>
            <person name="Wedrychowicz H."/>
        </authorList>
    </citation>
    <scope>NUCLEOTIDE SEQUENCE [LARGE SCALE GENOMIC DNA]</scope>
    <source>
        <strain evidence="11 12">DSM 17737</strain>
    </source>
</reference>
<comment type="similarity">
    <text evidence="2 10">Belongs to the LolA family.</text>
</comment>
<dbReference type="RefSeq" id="WP_084188209.1">
    <property type="nucleotide sequence ID" value="NZ_FSRE01000002.1"/>
</dbReference>
<dbReference type="InterPro" id="IPR018323">
    <property type="entry name" value="OM_lipoprot_carrier_LolA_Pbac"/>
</dbReference>
<gene>
    <name evidence="10" type="primary">lolA</name>
    <name evidence="11" type="ORF">SAMN05443662_0638</name>
</gene>
<keyword evidence="8 10" id="KW-0653">Protein transport</keyword>
<dbReference type="PANTHER" id="PTHR35869">
    <property type="entry name" value="OUTER-MEMBRANE LIPOPROTEIN CARRIER PROTEIN"/>
    <property type="match status" value="1"/>
</dbReference>
<dbReference type="Pfam" id="PF03548">
    <property type="entry name" value="LolA"/>
    <property type="match status" value="1"/>
</dbReference>
<evidence type="ECO:0000256" key="3">
    <source>
        <dbReference type="ARBA" id="ARBA00011245"/>
    </source>
</evidence>
<dbReference type="EMBL" id="FSRE01000002">
    <property type="protein sequence ID" value="SIN83170.1"/>
    <property type="molecule type" value="Genomic_DNA"/>
</dbReference>
<evidence type="ECO:0000256" key="5">
    <source>
        <dbReference type="ARBA" id="ARBA00022448"/>
    </source>
</evidence>
<keyword evidence="9 10" id="KW-0143">Chaperone</keyword>
<comment type="subunit">
    <text evidence="3 10">Monomer.</text>
</comment>
<evidence type="ECO:0000313" key="11">
    <source>
        <dbReference type="EMBL" id="SIN83170.1"/>
    </source>
</evidence>
<feature type="chain" id="PRO_5013417205" description="Outer-membrane lipoprotein carrier protein" evidence="10">
    <location>
        <begin position="19"/>
        <end position="208"/>
    </location>
</feature>
<keyword evidence="7 10" id="KW-0574">Periplasm</keyword>
<evidence type="ECO:0000256" key="9">
    <source>
        <dbReference type="ARBA" id="ARBA00023186"/>
    </source>
</evidence>
<sequence precursor="true">MRFILSLCVAFMVLPTWAGVERLQAFADQLRTFEADFVQETPRDESDILGVDIHTGHVALQRPGKLYWRYDKAPQGPQLLVVDGRALWAWDPDLEQVTVQPIEQVIKDIPLNWLLYQIPIASKFRIIDAGEADGLHWYNLRPKKDTYFESMDVGLDAANRLKAITLYQSNDRVERVRFEHVRVNQPVDASLFVFHIPEGADVVGELPR</sequence>
<dbReference type="PANTHER" id="PTHR35869:SF1">
    <property type="entry name" value="OUTER-MEMBRANE LIPOPROTEIN CARRIER PROTEIN"/>
    <property type="match status" value="1"/>
</dbReference>
<dbReference type="InterPro" id="IPR029046">
    <property type="entry name" value="LolA/LolB/LppX"/>
</dbReference>
<protein>
    <recommendedName>
        <fullName evidence="4 10">Outer-membrane lipoprotein carrier protein</fullName>
    </recommendedName>
</protein>
<dbReference type="GO" id="GO:0042597">
    <property type="term" value="C:periplasmic space"/>
    <property type="evidence" value="ECO:0007669"/>
    <property type="project" value="UniProtKB-SubCell"/>
</dbReference>
<name>A0A1N6EJP7_9GAMM</name>
<keyword evidence="6 10" id="KW-0732">Signal</keyword>